<dbReference type="Pfam" id="PF09683">
    <property type="entry name" value="Lactococcin_972"/>
    <property type="match status" value="1"/>
</dbReference>
<dbReference type="InterPro" id="IPR006540">
    <property type="entry name" value="Lactococcin_972"/>
</dbReference>
<dbReference type="Proteomes" id="UP000216316">
    <property type="component" value="Unassembled WGS sequence"/>
</dbReference>
<dbReference type="NCBIfam" id="TIGR01653">
    <property type="entry name" value="lactococcin_972"/>
    <property type="match status" value="1"/>
</dbReference>
<reference evidence="3 4" key="1">
    <citation type="submission" date="2017-04" db="EMBL/GenBank/DDBJ databases">
        <authorList>
            <person name="Afonso C.L."/>
            <person name="Miller P.J."/>
            <person name="Scott M.A."/>
            <person name="Spackman E."/>
            <person name="Goraichik I."/>
            <person name="Dimitrov K.M."/>
            <person name="Suarez D.L."/>
            <person name="Swayne D.E."/>
        </authorList>
    </citation>
    <scope>NUCLEOTIDE SEQUENCE [LARGE SCALE GENOMIC DNA]</scope>
    <source>
        <strain evidence="3 4">609q</strain>
    </source>
</reference>
<dbReference type="RefSeq" id="WP_057718295.1">
    <property type="nucleotide sequence ID" value="NZ_CASLHP010000022.1"/>
</dbReference>
<dbReference type="Gene3D" id="2.60.40.2850">
    <property type="match status" value="1"/>
</dbReference>
<evidence type="ECO:0000313" key="2">
    <source>
        <dbReference type="EMBL" id="OYR87031.1"/>
    </source>
</evidence>
<sequence>MITALATTGAALALTITPALAATVYAQGGTWNYGVGNTYVWSYYSHNGRTHSASVKGNYSTSSGWTRPGVTARASATKAWMGNQSYYNVK</sequence>
<organism evidence="3 4">
    <name type="scientific">Lactobacillus taiwanensis</name>
    <dbReference type="NCBI Taxonomy" id="508451"/>
    <lineage>
        <taxon>Bacteria</taxon>
        <taxon>Bacillati</taxon>
        <taxon>Bacillota</taxon>
        <taxon>Bacilli</taxon>
        <taxon>Lactobacillales</taxon>
        <taxon>Lactobacillaceae</taxon>
        <taxon>Lactobacillus</taxon>
    </lineage>
</organism>
<dbReference type="AlphaFoldDB" id="A0A256LGB8"/>
<feature type="chain" id="PRO_5012174631" evidence="1">
    <location>
        <begin position="22"/>
        <end position="90"/>
    </location>
</feature>
<comment type="caution">
    <text evidence="3">The sequence shown here is derived from an EMBL/GenBank/DDBJ whole genome shotgun (WGS) entry which is preliminary data.</text>
</comment>
<protein>
    <submittedName>
        <fullName evidence="3">Lactococcin 972 family bacteriocin</fullName>
    </submittedName>
</protein>
<evidence type="ECO:0000256" key="1">
    <source>
        <dbReference type="SAM" id="SignalP"/>
    </source>
</evidence>
<keyword evidence="5" id="KW-1185">Reference proteome</keyword>
<accession>A0A256LGB8</accession>
<dbReference type="EMBL" id="NGNV01000062">
    <property type="protein sequence ID" value="OYR87031.1"/>
    <property type="molecule type" value="Genomic_DNA"/>
</dbReference>
<dbReference type="EMBL" id="NGNX01000010">
    <property type="protein sequence ID" value="OYR92515.1"/>
    <property type="molecule type" value="Genomic_DNA"/>
</dbReference>
<reference evidence="4 5" key="3">
    <citation type="submission" date="2017-09" db="EMBL/GenBank/DDBJ databases">
        <title>Tripartite evolution among Lactobacillus johnsonii, Lactobacillus taiwanensis, Lactobacillus reuteri and their rodent host.</title>
        <authorList>
            <person name="Wang T."/>
            <person name="Knowles S."/>
            <person name="Cheng C."/>
        </authorList>
    </citation>
    <scope>NUCLEOTIDE SEQUENCE [LARGE SCALE GENOMIC DNA]</scope>
    <source>
        <strain evidence="3 4">609q</strain>
        <strain evidence="2 5">609u</strain>
    </source>
</reference>
<evidence type="ECO:0000313" key="5">
    <source>
        <dbReference type="Proteomes" id="UP000216316"/>
    </source>
</evidence>
<evidence type="ECO:0000313" key="3">
    <source>
        <dbReference type="EMBL" id="OYR92515.1"/>
    </source>
</evidence>
<proteinExistence type="predicted"/>
<evidence type="ECO:0000313" key="4">
    <source>
        <dbReference type="Proteomes" id="UP000215828"/>
    </source>
</evidence>
<feature type="signal peptide" evidence="1">
    <location>
        <begin position="1"/>
        <end position="21"/>
    </location>
</feature>
<keyword evidence="1" id="KW-0732">Signal</keyword>
<dbReference type="Proteomes" id="UP000215828">
    <property type="component" value="Unassembled WGS sequence"/>
</dbReference>
<name>A0A256LGB8_9LACO</name>
<gene>
    <name evidence="2" type="ORF">CBF53_09980</name>
    <name evidence="3" type="ORF">CBF70_03390</name>
</gene>
<reference evidence="2" key="2">
    <citation type="submission" date="2017-05" db="EMBL/GenBank/DDBJ databases">
        <authorList>
            <person name="Lin X.B."/>
            <person name="Stothard P."/>
            <person name="Tasseva G."/>
            <person name="Walter J."/>
        </authorList>
    </citation>
    <scope>NUCLEOTIDE SEQUENCE</scope>
    <source>
        <strain evidence="2">609u</strain>
    </source>
</reference>